<keyword evidence="1" id="KW-0677">Repeat</keyword>
<dbReference type="Pfam" id="PF13637">
    <property type="entry name" value="Ank_4"/>
    <property type="match status" value="1"/>
</dbReference>
<feature type="region of interest" description="Disordered" evidence="4">
    <location>
        <begin position="411"/>
        <end position="536"/>
    </location>
</feature>
<feature type="compositionally biased region" description="Basic and acidic residues" evidence="4">
    <location>
        <begin position="487"/>
        <end position="497"/>
    </location>
</feature>
<evidence type="ECO:0000313" key="6">
    <source>
        <dbReference type="Proteomes" id="UP001159405"/>
    </source>
</evidence>
<sequence length="1311" mass="146216">MAEDRGIDATSTVEKPLKITLLGSGWSSSKGGLSTLNRELAIQLSEHAKADVSLLVPEGACEFQEIKEASSFGITVVEAKGRAAYDRLDWLSTPPKDHNMEIAVGHGVKLGRQVQFIRDSARFPNCKWVQVVHTAPEDLGRFKSYTEPISKGQRKHQDEVELCKLADLVVPVGPRLKNFYSSYLRRHKTDQDVFTVTPGLFDREFEDLVEKQDPNEDGEFKVLLFGRGDDEDFELKGYNIAAQAFSDPRMKKDFCLMFVGAPKGKGDEVTQRLVQYGVAKEQLFVREFIANREGIKDILCEADLAIMPSKSEGFGLVGLEALSAGLPILVGSRSGFAKALEKVPSGKSCIVHSDDPTMWADAIVAVRNRHKSRLDEIKVLRESYGQIYSWRRQCEDLAKVMKKMIHGYSDTDVGMTEKDKQNSDTDRRMHQGRLYEPCQRPMKLRSHQKSESDDGVTTRLSDPGQRSGKTSGRIPMLTSRKGTSNVDVEKTDPDSISERQLVGFTREGPSSLPSRERTSSASSSEESSQRFSNSSPVSRTSATTILLRISAQDLDFQQQEIFYDSMQHMLLLTDCLMSDELGLFTGYFTEYYKARVFLQEVTNRGVEIKIECPNMESLASILNHYQCRRLDKLVERCFVTDAIKSVLNLETVTLKTVLEDESRYTEMLGGKADIVQIPFKQNQAEGAANSTKCIDISPKVTKTTRGRLHKASITGDCNIARELLESDVDVDQRDQFALTPLHLACWYGHKSVVKLLLNHGADVNALDKFCRTPLQKAERHNYHSIVTLLLESNARQSYQQPVSLQFLAQNAFLTLDKRSGLNLLQAAVFQGDYDTVFKASSLLRVSRFLTEMNLKTRGDGETVFNGKSAIDFLSSLDDKNKDHAKIEKGYLAGVEKDLTMTELHRINDGEQAVELVLNNTMNIDTPGLCNRTPLMSASISSSSGFFETLIDLGADVNAQRTDDKVTPLHLASNWNHYMAVRLLMENGADANIPCNDGNSPLHMAASKGNFNVVRLLLDYGADVNIPDNDGYTPFHCAASRGCSFTAELLIEKVSNVNLRTKRGRTPLYIAVKNQHEQLIKMLLEHKADVSMGYSEDTEERIYLVRGTDRGKPAWHYVLADKHLLGLFLKKTNGGSLDVKDFGTVLRSGWGQNPPAGTIDQILKEKSAMFEEIPGESLLHVACRNNDAVAIDLLVKHGAWNLNPRDAEGFTPLHIAAIHGNMQAVEKLVDLGADASQAEAVADLAQINEEYDIESFLRPKTVYLLEAKKGEQVKETEEVELDVRLRNFFREAGSIGREVVQLAVESIHRAIT</sequence>
<feature type="repeat" description="ANK" evidence="3">
    <location>
        <begin position="1207"/>
        <end position="1239"/>
    </location>
</feature>
<keyword evidence="6" id="KW-1185">Reference proteome</keyword>
<dbReference type="Pfam" id="PF20706">
    <property type="entry name" value="GT4-conflict"/>
    <property type="match status" value="1"/>
</dbReference>
<comment type="caution">
    <text evidence="5">The sequence shown here is derived from an EMBL/GenBank/DDBJ whole genome shotgun (WGS) entry which is preliminary data.</text>
</comment>
<feature type="repeat" description="ANK" evidence="3">
    <location>
        <begin position="736"/>
        <end position="768"/>
    </location>
</feature>
<evidence type="ECO:0000256" key="1">
    <source>
        <dbReference type="ARBA" id="ARBA00022737"/>
    </source>
</evidence>
<proteinExistence type="predicted"/>
<feature type="repeat" description="ANK" evidence="3">
    <location>
        <begin position="1029"/>
        <end position="1061"/>
    </location>
</feature>
<gene>
    <name evidence="5" type="ORF">PLOB_00046755</name>
</gene>
<dbReference type="SMART" id="SM00248">
    <property type="entry name" value="ANK"/>
    <property type="match status" value="10"/>
</dbReference>
<feature type="repeat" description="ANK" evidence="3">
    <location>
        <begin position="963"/>
        <end position="995"/>
    </location>
</feature>
<name>A0ABN8PQH0_9CNID</name>
<dbReference type="SUPFAM" id="SSF53756">
    <property type="entry name" value="UDP-Glycosyltransferase/glycogen phosphorylase"/>
    <property type="match status" value="1"/>
</dbReference>
<evidence type="ECO:0000256" key="4">
    <source>
        <dbReference type="SAM" id="MobiDB-lite"/>
    </source>
</evidence>
<dbReference type="InterPro" id="IPR036770">
    <property type="entry name" value="Ankyrin_rpt-contain_sf"/>
</dbReference>
<feature type="repeat" description="ANK" evidence="3">
    <location>
        <begin position="929"/>
        <end position="961"/>
    </location>
</feature>
<dbReference type="Gene3D" id="1.25.40.20">
    <property type="entry name" value="Ankyrin repeat-containing domain"/>
    <property type="match status" value="4"/>
</dbReference>
<dbReference type="Proteomes" id="UP001159405">
    <property type="component" value="Unassembled WGS sequence"/>
</dbReference>
<accession>A0ABN8PQH0</accession>
<feature type="repeat" description="ANK" evidence="3">
    <location>
        <begin position="996"/>
        <end position="1028"/>
    </location>
</feature>
<feature type="repeat" description="ANK" evidence="3">
    <location>
        <begin position="1062"/>
        <end position="1094"/>
    </location>
</feature>
<organism evidence="5 6">
    <name type="scientific">Porites lobata</name>
    <dbReference type="NCBI Taxonomy" id="104759"/>
    <lineage>
        <taxon>Eukaryota</taxon>
        <taxon>Metazoa</taxon>
        <taxon>Cnidaria</taxon>
        <taxon>Anthozoa</taxon>
        <taxon>Hexacorallia</taxon>
        <taxon>Scleractinia</taxon>
        <taxon>Fungiina</taxon>
        <taxon>Poritidae</taxon>
        <taxon>Porites</taxon>
    </lineage>
</organism>
<dbReference type="Gene3D" id="3.40.50.2000">
    <property type="entry name" value="Glycogen Phosphorylase B"/>
    <property type="match status" value="2"/>
</dbReference>
<feature type="compositionally biased region" description="Basic and acidic residues" evidence="4">
    <location>
        <begin position="415"/>
        <end position="429"/>
    </location>
</feature>
<dbReference type="PROSITE" id="PS50297">
    <property type="entry name" value="ANK_REP_REGION"/>
    <property type="match status" value="7"/>
</dbReference>
<evidence type="ECO:0000256" key="2">
    <source>
        <dbReference type="ARBA" id="ARBA00023043"/>
    </source>
</evidence>
<dbReference type="PRINTS" id="PR01415">
    <property type="entry name" value="ANKYRIN"/>
</dbReference>
<keyword evidence="2 3" id="KW-0040">ANK repeat</keyword>
<feature type="compositionally biased region" description="Low complexity" evidence="4">
    <location>
        <begin position="509"/>
        <end position="536"/>
    </location>
</feature>
<feature type="repeat" description="ANK" evidence="3">
    <location>
        <begin position="1173"/>
        <end position="1198"/>
    </location>
</feature>
<dbReference type="Pfam" id="PF12796">
    <property type="entry name" value="Ank_2"/>
    <property type="match status" value="3"/>
</dbReference>
<dbReference type="PANTHER" id="PTHR24126:SF14">
    <property type="entry name" value="ANK_REP_REGION DOMAIN-CONTAINING PROTEIN"/>
    <property type="match status" value="1"/>
</dbReference>
<dbReference type="EMBL" id="CALNXK010000084">
    <property type="protein sequence ID" value="CAH3148649.1"/>
    <property type="molecule type" value="Genomic_DNA"/>
</dbReference>
<evidence type="ECO:0000313" key="5">
    <source>
        <dbReference type="EMBL" id="CAH3148649.1"/>
    </source>
</evidence>
<evidence type="ECO:0000256" key="3">
    <source>
        <dbReference type="PROSITE-ProRule" id="PRU00023"/>
    </source>
</evidence>
<reference evidence="5 6" key="1">
    <citation type="submission" date="2022-05" db="EMBL/GenBank/DDBJ databases">
        <authorList>
            <consortium name="Genoscope - CEA"/>
            <person name="William W."/>
        </authorList>
    </citation>
    <scope>NUCLEOTIDE SEQUENCE [LARGE SCALE GENOMIC DNA]</scope>
</reference>
<dbReference type="PROSITE" id="PS50088">
    <property type="entry name" value="ANK_REPEAT"/>
    <property type="match status" value="8"/>
</dbReference>
<dbReference type="PANTHER" id="PTHR24126">
    <property type="entry name" value="ANKYRIN REPEAT, PH AND SEC7 DOMAIN CONTAINING PROTEIN SECG-RELATED"/>
    <property type="match status" value="1"/>
</dbReference>
<dbReference type="CDD" id="cd03801">
    <property type="entry name" value="GT4_PimA-like"/>
    <property type="match status" value="1"/>
</dbReference>
<dbReference type="InterPro" id="IPR002110">
    <property type="entry name" value="Ankyrin_rpt"/>
</dbReference>
<dbReference type="SUPFAM" id="SSF48403">
    <property type="entry name" value="Ankyrin repeat"/>
    <property type="match status" value="3"/>
</dbReference>
<protein>
    <submittedName>
        <fullName evidence="5">Uncharacterized protein</fullName>
    </submittedName>
</protein>